<dbReference type="AlphaFoldDB" id="A0A9X4EQN4"/>
<accession>A0A9X4EQN4</accession>
<name>A0A9X4EQN4_9FLAO</name>
<dbReference type="RefSeq" id="WP_274639655.1">
    <property type="nucleotide sequence ID" value="NZ_JAIWJY010000003.1"/>
</dbReference>
<sequence>MMNKKNNKMNYLPINWTDGVKISAEHFFKNYNNTIETIKDYNSVSLKNYEYGLIEGGAGFENLQLDVLSDGDNSLVIKLKSCNAITEKGYRIMYHYDLYGANSPSVTLKTSDFDKTESEEFYIMLSLSPFEYLPVGVPDPEVIPLHHPNVLPKLELHTLPVSKINTSFLKEHFLVIGKVLWTNGLFSIDEGYVPPVVNLSSNERLEGFSKGLLQVLIKSKNYSIKIFKKNNGQKSSNKLVANTFSICAKLQEYYSDNIFNLENISVSRSPMYLVDRLVVLANKLSICLSIMDDKEKEQLLQYYYQWTDIKPSDFLDAIVDAVNVKYNHIEIAETFDVLNRFVAMLERVFKKMSELEYIGQRKDNIVINEESGSQFNRNRGNNSTWSIID</sequence>
<proteinExistence type="predicted"/>
<evidence type="ECO:0000313" key="2">
    <source>
        <dbReference type="Proteomes" id="UP001149303"/>
    </source>
</evidence>
<protein>
    <submittedName>
        <fullName evidence="1">Uncharacterized protein</fullName>
    </submittedName>
</protein>
<dbReference type="EMBL" id="JAIWJY010000003">
    <property type="protein sequence ID" value="MDE1206460.1"/>
    <property type="molecule type" value="Genomic_DNA"/>
</dbReference>
<evidence type="ECO:0000313" key="1">
    <source>
        <dbReference type="EMBL" id="MDE1206460.1"/>
    </source>
</evidence>
<comment type="caution">
    <text evidence="1">The sequence shown here is derived from an EMBL/GenBank/DDBJ whole genome shotgun (WGS) entry which is preliminary data.</text>
</comment>
<keyword evidence="2" id="KW-1185">Reference proteome</keyword>
<dbReference type="Proteomes" id="UP001149303">
    <property type="component" value="Unassembled WGS sequence"/>
</dbReference>
<gene>
    <name evidence="1" type="ORF">LCI24_06580</name>
</gene>
<organism evidence="1 2">
    <name type="scientific">Tenacibaculum larymnensis</name>
    <dbReference type="NCBI Taxonomy" id="2878201"/>
    <lineage>
        <taxon>Bacteria</taxon>
        <taxon>Pseudomonadati</taxon>
        <taxon>Bacteroidota</taxon>
        <taxon>Flavobacteriia</taxon>
        <taxon>Flavobacteriales</taxon>
        <taxon>Flavobacteriaceae</taxon>
        <taxon>Tenacibaculum</taxon>
    </lineage>
</organism>
<reference evidence="1" key="1">
    <citation type="submission" date="2021-09" db="EMBL/GenBank/DDBJ databases">
        <authorList>
            <person name="Smyrli M."/>
        </authorList>
    </citation>
    <scope>NUCLEOTIDE SEQUENCE</scope>
    <source>
        <strain evidence="1">LAR25</strain>
    </source>
</reference>